<dbReference type="AlphaFoldDB" id="A0A2T4PU53"/>
<sequence>MDYVKYRDDVINKKEKELSFLKYFSAKDFEVIDMNFIEKLQWKQLNQDDLNSLDTRSIWKNGDAFYSLRNDWTDQIQHYSREYHLKASRVTYAGPISINEQIYTNLGVEIFNPNRNDMLQCYQYIHDFIQNELELNVDFAVIGHYQLFDLLLPKEEQTEELFQAISERNISKISKLLTQNHTLVQLLKTPTHQQLDFLTTIADTEHPTYKSLLYWKAALEESGINHIHLDITTMPPKSYYVGSFIQLYQNNNRNPIASGGHYNGTLEGFGFGIQLN</sequence>
<comment type="caution">
    <text evidence="2">The sequence shown here is derived from an EMBL/GenBank/DDBJ whole genome shotgun (WGS) entry which is preliminary data.</text>
</comment>
<organism evidence="2 3">
    <name type="scientific">Mammaliicoccus vitulinus</name>
    <dbReference type="NCBI Taxonomy" id="71237"/>
    <lineage>
        <taxon>Bacteria</taxon>
        <taxon>Bacillati</taxon>
        <taxon>Bacillota</taxon>
        <taxon>Bacilli</taxon>
        <taxon>Bacillales</taxon>
        <taxon>Staphylococcaceae</taxon>
        <taxon>Mammaliicoccus</taxon>
    </lineage>
</organism>
<name>A0A2T4PU53_9STAP</name>
<keyword evidence="2" id="KW-0808">Transferase</keyword>
<dbReference type="GO" id="GO:0016757">
    <property type="term" value="F:glycosyltransferase activity"/>
    <property type="evidence" value="ECO:0007669"/>
    <property type="project" value="UniProtKB-KW"/>
</dbReference>
<dbReference type="GO" id="GO:0140096">
    <property type="term" value="F:catalytic activity, acting on a protein"/>
    <property type="evidence" value="ECO:0007669"/>
    <property type="project" value="UniProtKB-ARBA"/>
</dbReference>
<reference evidence="2 3" key="1">
    <citation type="journal article" date="2016" name="Front. Microbiol.">
        <title>Comprehensive Phylogenetic Analysis of Bovine Non-aureus Staphylococci Species Based on Whole-Genome Sequencing.</title>
        <authorList>
            <person name="Naushad S."/>
            <person name="Barkema H.W."/>
            <person name="Luby C."/>
            <person name="Condas L.A."/>
            <person name="Nobrega D.B."/>
            <person name="Carson D.A."/>
            <person name="De Buck J."/>
        </authorList>
    </citation>
    <scope>NUCLEOTIDE SEQUENCE [LARGE SCALE GENOMIC DNA]</scope>
    <source>
        <strain evidence="2 3">SNUC 2204</strain>
    </source>
</reference>
<protein>
    <submittedName>
        <fullName evidence="2">ATP phosphoribosyltransferase regulatory subunit</fullName>
    </submittedName>
</protein>
<dbReference type="OrthoDB" id="2387597at2"/>
<keyword evidence="2" id="KW-0328">Glycosyltransferase</keyword>
<dbReference type="NCBIfam" id="NF008947">
    <property type="entry name" value="PRK12294.1"/>
    <property type="match status" value="1"/>
</dbReference>
<dbReference type="InterPro" id="IPR041715">
    <property type="entry name" value="HisRS-like_core"/>
</dbReference>
<evidence type="ECO:0000259" key="1">
    <source>
        <dbReference type="Pfam" id="PF13393"/>
    </source>
</evidence>
<dbReference type="STRING" id="1167632.GCA_000286335_00990"/>
<proteinExistence type="predicted"/>
<dbReference type="Proteomes" id="UP000241209">
    <property type="component" value="Unassembled WGS sequence"/>
</dbReference>
<dbReference type="Pfam" id="PF13393">
    <property type="entry name" value="tRNA-synt_His"/>
    <property type="match status" value="1"/>
</dbReference>
<accession>A0A2T4PU53</accession>
<evidence type="ECO:0000313" key="3">
    <source>
        <dbReference type="Proteomes" id="UP000241209"/>
    </source>
</evidence>
<feature type="domain" description="Class II Histidinyl-tRNA synthetase (HisRS)-like catalytic core" evidence="1">
    <location>
        <begin position="20"/>
        <end position="270"/>
    </location>
</feature>
<dbReference type="RefSeq" id="WP_016911688.1">
    <property type="nucleotide sequence ID" value="NZ_CAURAE010000009.1"/>
</dbReference>
<evidence type="ECO:0000313" key="2">
    <source>
        <dbReference type="EMBL" id="PTI29928.1"/>
    </source>
</evidence>
<gene>
    <name evidence="2" type="ORF">BU072_05645</name>
</gene>
<dbReference type="Gene3D" id="3.30.930.10">
    <property type="entry name" value="Bira Bifunctional Protein, Domain 2"/>
    <property type="match status" value="1"/>
</dbReference>
<dbReference type="SUPFAM" id="SSF55681">
    <property type="entry name" value="Class II aaRS and biotin synthetases"/>
    <property type="match status" value="1"/>
</dbReference>
<dbReference type="InterPro" id="IPR045864">
    <property type="entry name" value="aa-tRNA-synth_II/BPL/LPL"/>
</dbReference>
<dbReference type="EMBL" id="PZFK01000009">
    <property type="protein sequence ID" value="PTI29928.1"/>
    <property type="molecule type" value="Genomic_DNA"/>
</dbReference>